<dbReference type="HOGENOM" id="CLU_110355_7_1_3"/>
<evidence type="ECO:0000313" key="3">
    <source>
        <dbReference type="EMBL" id="ABM79090.1"/>
    </source>
</evidence>
<dbReference type="Pfam" id="PF03795">
    <property type="entry name" value="YCII"/>
    <property type="match status" value="1"/>
</dbReference>
<dbReference type="KEGG" id="pmf:P9303_23561"/>
<dbReference type="EMBL" id="CP000554">
    <property type="protein sequence ID" value="ABM79090.1"/>
    <property type="molecule type" value="Genomic_DNA"/>
</dbReference>
<evidence type="ECO:0000259" key="2">
    <source>
        <dbReference type="Pfam" id="PF03795"/>
    </source>
</evidence>
<proteinExistence type="inferred from homology"/>
<dbReference type="InterPro" id="IPR011008">
    <property type="entry name" value="Dimeric_a/b-barrel"/>
</dbReference>
<dbReference type="SUPFAM" id="SSF54909">
    <property type="entry name" value="Dimeric alpha+beta barrel"/>
    <property type="match status" value="1"/>
</dbReference>
<evidence type="ECO:0000256" key="1">
    <source>
        <dbReference type="ARBA" id="ARBA00007689"/>
    </source>
</evidence>
<name>A2CC80_PROM3</name>
<dbReference type="RefSeq" id="WP_011826953.1">
    <property type="nucleotide sequence ID" value="NC_008820.1"/>
</dbReference>
<dbReference type="BioCyc" id="PMAR59922:G1G80-2072-MONOMER"/>
<organism evidence="3 4">
    <name type="scientific">Prochlorococcus marinus (strain MIT 9303)</name>
    <dbReference type="NCBI Taxonomy" id="59922"/>
    <lineage>
        <taxon>Bacteria</taxon>
        <taxon>Bacillati</taxon>
        <taxon>Cyanobacteriota</taxon>
        <taxon>Cyanophyceae</taxon>
        <taxon>Synechococcales</taxon>
        <taxon>Prochlorococcaceae</taxon>
        <taxon>Prochlorococcus</taxon>
    </lineage>
</organism>
<protein>
    <submittedName>
        <fullName evidence="3">Uncharacterized protein conserved in bacteria</fullName>
    </submittedName>
</protein>
<dbReference type="Proteomes" id="UP000002274">
    <property type="component" value="Chromosome"/>
</dbReference>
<feature type="domain" description="YCII-related" evidence="2">
    <location>
        <begin position="13"/>
        <end position="86"/>
    </location>
</feature>
<dbReference type="AlphaFoldDB" id="A2CC80"/>
<evidence type="ECO:0000313" key="4">
    <source>
        <dbReference type="Proteomes" id="UP000002274"/>
    </source>
</evidence>
<dbReference type="STRING" id="59922.P9303_23561"/>
<dbReference type="InterPro" id="IPR005545">
    <property type="entry name" value="YCII"/>
</dbReference>
<dbReference type="PANTHER" id="PTHR37828:SF1">
    <property type="entry name" value="YCII-RELATED DOMAIN-CONTAINING PROTEIN"/>
    <property type="match status" value="1"/>
</dbReference>
<dbReference type="Gene3D" id="3.30.70.1060">
    <property type="entry name" value="Dimeric alpha+beta barrel"/>
    <property type="match status" value="1"/>
</dbReference>
<accession>A2CC80</accession>
<gene>
    <name evidence="3" type="ordered locus">P9303_23561</name>
</gene>
<sequence length="102" mass="11475">MPWFIKTEKFTAQTLTLLPEQRQTYLAAHHEWIKALRSEGVKVSSGFLVDAEQRPGGGGLLLLQADSFEAAKRLVEQDPMIVEGLVKWDLQQWIPVCGELIA</sequence>
<comment type="similarity">
    <text evidence="1">Belongs to the YciI family.</text>
</comment>
<dbReference type="PANTHER" id="PTHR37828">
    <property type="entry name" value="GSR2449 PROTEIN"/>
    <property type="match status" value="1"/>
</dbReference>
<reference evidence="3 4" key="1">
    <citation type="journal article" date="2007" name="PLoS Genet.">
        <title>Patterns and implications of gene gain and loss in the evolution of Prochlorococcus.</title>
        <authorList>
            <person name="Kettler G.C."/>
            <person name="Martiny A.C."/>
            <person name="Huang K."/>
            <person name="Zucker J."/>
            <person name="Coleman M.L."/>
            <person name="Rodrigue S."/>
            <person name="Chen F."/>
            <person name="Lapidus A."/>
            <person name="Ferriera S."/>
            <person name="Johnson J."/>
            <person name="Steglich C."/>
            <person name="Church G.M."/>
            <person name="Richardson P."/>
            <person name="Chisholm S.W."/>
        </authorList>
    </citation>
    <scope>NUCLEOTIDE SEQUENCE [LARGE SCALE GENOMIC DNA]</scope>
    <source>
        <strain evidence="3 4">MIT 9303</strain>
    </source>
</reference>